<dbReference type="GO" id="GO:0009253">
    <property type="term" value="P:peptidoglycan catabolic process"/>
    <property type="evidence" value="ECO:0007669"/>
    <property type="project" value="InterPro"/>
</dbReference>
<dbReference type="KEGG" id="nth:Nther_1862"/>
<proteinExistence type="inferred from homology"/>
<dbReference type="Pfam" id="PF01510">
    <property type="entry name" value="Amidase_2"/>
    <property type="match status" value="1"/>
</dbReference>
<dbReference type="SUPFAM" id="SSF55846">
    <property type="entry name" value="N-acetylmuramoyl-L-alanine amidase-like"/>
    <property type="match status" value="1"/>
</dbReference>
<dbReference type="GO" id="GO:0008270">
    <property type="term" value="F:zinc ion binding"/>
    <property type="evidence" value="ECO:0007669"/>
    <property type="project" value="InterPro"/>
</dbReference>
<gene>
    <name evidence="4" type="ordered locus">Nther_1862</name>
</gene>
<evidence type="ECO:0000259" key="2">
    <source>
        <dbReference type="SMART" id="SM00644"/>
    </source>
</evidence>
<dbReference type="eggNOG" id="COG3023">
    <property type="taxonomic scope" value="Bacteria"/>
</dbReference>
<feature type="domain" description="N-acetylmuramoyl-L-alanine amidase" evidence="2">
    <location>
        <begin position="10"/>
        <end position="140"/>
    </location>
</feature>
<dbReference type="Proteomes" id="UP000001683">
    <property type="component" value="Chromosome"/>
</dbReference>
<accession>B2A617</accession>
<comment type="similarity">
    <text evidence="1">Belongs to the N-acetylmuramoyl-L-alanine amidase 2 family.</text>
</comment>
<evidence type="ECO:0000259" key="3">
    <source>
        <dbReference type="SMART" id="SM00701"/>
    </source>
</evidence>
<dbReference type="InterPro" id="IPR012854">
    <property type="entry name" value="Cu_amine_oxidase-like_N"/>
</dbReference>
<dbReference type="PANTHER" id="PTHR11022">
    <property type="entry name" value="PEPTIDOGLYCAN RECOGNITION PROTEIN"/>
    <property type="match status" value="1"/>
</dbReference>
<dbReference type="HOGENOM" id="CLU_1260325_0_0_9"/>
<dbReference type="CDD" id="cd06583">
    <property type="entry name" value="PGRP"/>
    <property type="match status" value="1"/>
</dbReference>
<dbReference type="InterPro" id="IPR002502">
    <property type="entry name" value="Amidase_domain"/>
</dbReference>
<evidence type="ECO:0000313" key="5">
    <source>
        <dbReference type="Proteomes" id="UP000001683"/>
    </source>
</evidence>
<dbReference type="AlphaFoldDB" id="B2A617"/>
<dbReference type="Pfam" id="PF07833">
    <property type="entry name" value="Cu_amine_oxidN1"/>
    <property type="match status" value="1"/>
</dbReference>
<dbReference type="InterPro" id="IPR006619">
    <property type="entry name" value="PGRP_domain_met/bac"/>
</dbReference>
<organism evidence="4 5">
    <name type="scientific">Natranaerobius thermophilus (strain ATCC BAA-1301 / DSM 18059 / JW/NM-WN-LF)</name>
    <dbReference type="NCBI Taxonomy" id="457570"/>
    <lineage>
        <taxon>Bacteria</taxon>
        <taxon>Bacillati</taxon>
        <taxon>Bacillota</taxon>
        <taxon>Clostridia</taxon>
        <taxon>Natranaerobiales</taxon>
        <taxon>Natranaerobiaceae</taxon>
        <taxon>Natranaerobius</taxon>
    </lineage>
</organism>
<dbReference type="RefSeq" id="WP_012448299.1">
    <property type="nucleotide sequence ID" value="NC_010718.1"/>
</dbReference>
<dbReference type="EMBL" id="CP001034">
    <property type="protein sequence ID" value="ACB85434.1"/>
    <property type="molecule type" value="Genomic_DNA"/>
</dbReference>
<dbReference type="InParanoid" id="B2A617"/>
<dbReference type="SMART" id="SM00644">
    <property type="entry name" value="Ami_2"/>
    <property type="match status" value="1"/>
</dbReference>
<dbReference type="InterPro" id="IPR036505">
    <property type="entry name" value="Amidase/PGRP_sf"/>
</dbReference>
<name>B2A617_NATTJ</name>
<dbReference type="GO" id="GO:0008745">
    <property type="term" value="F:N-acetylmuramoyl-L-alanine amidase activity"/>
    <property type="evidence" value="ECO:0007669"/>
    <property type="project" value="InterPro"/>
</dbReference>
<dbReference type="OrthoDB" id="9811296at2"/>
<feature type="domain" description="Peptidoglycan recognition protein family" evidence="3">
    <location>
        <begin position="5"/>
        <end position="134"/>
    </location>
</feature>
<protein>
    <submittedName>
        <fullName evidence="4">N-acetylmuramyl-L-alanine amidase, negative regulator of AmpC, AmpD</fullName>
    </submittedName>
</protein>
<dbReference type="Gene3D" id="3.40.80.10">
    <property type="entry name" value="Peptidoglycan recognition protein-like"/>
    <property type="match status" value="1"/>
</dbReference>
<keyword evidence="5" id="KW-1185">Reference proteome</keyword>
<dbReference type="InterPro" id="IPR015510">
    <property type="entry name" value="PGRP"/>
</dbReference>
<evidence type="ECO:0000256" key="1">
    <source>
        <dbReference type="ARBA" id="ARBA00007553"/>
    </source>
</evidence>
<reference evidence="4 5" key="1">
    <citation type="submission" date="2008-04" db="EMBL/GenBank/DDBJ databases">
        <title>Complete sequence of chromosome of Natranaerobius thermophilus JW/NM-WN-LF.</title>
        <authorList>
            <consortium name="US DOE Joint Genome Institute"/>
            <person name="Copeland A."/>
            <person name="Lucas S."/>
            <person name="Lapidus A."/>
            <person name="Glavina del Rio T."/>
            <person name="Dalin E."/>
            <person name="Tice H."/>
            <person name="Bruce D."/>
            <person name="Goodwin L."/>
            <person name="Pitluck S."/>
            <person name="Chertkov O."/>
            <person name="Brettin T."/>
            <person name="Detter J.C."/>
            <person name="Han C."/>
            <person name="Kuske C.R."/>
            <person name="Schmutz J."/>
            <person name="Larimer F."/>
            <person name="Land M."/>
            <person name="Hauser L."/>
            <person name="Kyrpides N."/>
            <person name="Lykidis A."/>
            <person name="Mesbah N.M."/>
            <person name="Wiegel J."/>
        </authorList>
    </citation>
    <scope>NUCLEOTIDE SEQUENCE [LARGE SCALE GENOMIC DNA]</scope>
    <source>
        <strain evidence="5">ATCC BAA-1301 / DSM 18059 / JW/NM-WN-LF</strain>
    </source>
</reference>
<dbReference type="SMART" id="SM00701">
    <property type="entry name" value="PGRP"/>
    <property type="match status" value="1"/>
</dbReference>
<dbReference type="PANTHER" id="PTHR11022:SF41">
    <property type="entry name" value="PEPTIDOGLYCAN-RECOGNITION PROTEIN LC-RELATED"/>
    <property type="match status" value="1"/>
</dbReference>
<sequence>MVSKPEVKDYNLEPKTGLTERPETIGITYHHTGVSDRPITRHDEFHRNVRGWQMVGYHYQIRSDGTIELGRPHEKQGAHSGGNANQKTIGIAFSGNMNESQPTEQQYQKAIEIHKWLNSIYSKNLLVFSHSDWVSTNCPGENTDLDLIRNSLQEQELGELPEIERKVRGTVLDEEVSDGFLIDGKTYVPLRKVVEQQLGYSVNWDSSLGEFEVTKNSNN</sequence>
<evidence type="ECO:0000313" key="4">
    <source>
        <dbReference type="EMBL" id="ACB85434.1"/>
    </source>
</evidence>
<reference evidence="4 5" key="2">
    <citation type="journal article" date="2011" name="J. Bacteriol.">
        <title>Complete genome sequence of the anaerobic, halophilic alkalithermophile Natranaerobius thermophilus JW/NM-WN-LF.</title>
        <authorList>
            <person name="Zhao B."/>
            <person name="Mesbah N.M."/>
            <person name="Dalin E."/>
            <person name="Goodwin L."/>
            <person name="Nolan M."/>
            <person name="Pitluck S."/>
            <person name="Chertkov O."/>
            <person name="Brettin T.S."/>
            <person name="Han J."/>
            <person name="Larimer F.W."/>
            <person name="Land M.L."/>
            <person name="Hauser L."/>
            <person name="Kyrpides N."/>
            <person name="Wiegel J."/>
        </authorList>
    </citation>
    <scope>NUCLEOTIDE SEQUENCE [LARGE SCALE GENOMIC DNA]</scope>
    <source>
        <strain evidence="5">ATCC BAA-1301 / DSM 18059 / JW/NM-WN-LF</strain>
    </source>
</reference>